<dbReference type="OrthoDB" id="9759785at2"/>
<proteinExistence type="inferred from homology"/>
<dbReference type="GO" id="GO:0005829">
    <property type="term" value="C:cytosol"/>
    <property type="evidence" value="ECO:0007669"/>
    <property type="project" value="TreeGrafter"/>
</dbReference>
<dbReference type="SUPFAM" id="SSF52518">
    <property type="entry name" value="Thiamin diphosphate-binding fold (THDP-binding)"/>
    <property type="match status" value="2"/>
</dbReference>
<dbReference type="NCBIfam" id="TIGR00239">
    <property type="entry name" value="2oxo_dh_E1"/>
    <property type="match status" value="1"/>
</dbReference>
<dbReference type="AlphaFoldDB" id="A0A1L3GGC3"/>
<comment type="function">
    <text evidence="2">E1 component of the 2-oxoglutarate dehydrogenase (OGDH) complex which catalyzes the decarboxylation of 2-oxoglutarate, the first step in the conversion of 2-oxoglutarate to succinyl-CoA and CO(2).</text>
</comment>
<dbReference type="InterPro" id="IPR005475">
    <property type="entry name" value="Transketolase-like_Pyr-bd"/>
</dbReference>
<keyword evidence="6" id="KW-0786">Thiamine pyrophosphate</keyword>
<dbReference type="Gene3D" id="3.40.50.970">
    <property type="match status" value="1"/>
</dbReference>
<dbReference type="InterPro" id="IPR031717">
    <property type="entry name" value="ODO-1/KGD_C"/>
</dbReference>
<dbReference type="InterPro" id="IPR042179">
    <property type="entry name" value="KGD_C_sf"/>
</dbReference>
<dbReference type="PANTHER" id="PTHR23152">
    <property type="entry name" value="2-OXOGLUTARATE DEHYDROGENASE"/>
    <property type="match status" value="1"/>
</dbReference>
<dbReference type="InterPro" id="IPR029061">
    <property type="entry name" value="THDP-binding"/>
</dbReference>
<dbReference type="Pfam" id="PF00676">
    <property type="entry name" value="E1_dh"/>
    <property type="match status" value="1"/>
</dbReference>
<evidence type="ECO:0000256" key="1">
    <source>
        <dbReference type="ARBA" id="ARBA00001964"/>
    </source>
</evidence>
<comment type="similarity">
    <text evidence="3">Belongs to the alpha-ketoglutarate dehydrogenase family.</text>
</comment>
<dbReference type="CDD" id="cd02016">
    <property type="entry name" value="TPP_E1_OGDC_like"/>
    <property type="match status" value="1"/>
</dbReference>
<gene>
    <name evidence="8" type="ORF">A7E75_07570</name>
</gene>
<keyword evidence="9" id="KW-1185">Reference proteome</keyword>
<evidence type="ECO:0000256" key="3">
    <source>
        <dbReference type="ARBA" id="ARBA00006936"/>
    </source>
</evidence>
<dbReference type="RefSeq" id="WP_072286743.1">
    <property type="nucleotide sequence ID" value="NZ_CP015455.1"/>
</dbReference>
<dbReference type="SMART" id="SM00861">
    <property type="entry name" value="Transket_pyr"/>
    <property type="match status" value="1"/>
</dbReference>
<dbReference type="EMBL" id="CP015518">
    <property type="protein sequence ID" value="APG24895.1"/>
    <property type="molecule type" value="Genomic_DNA"/>
</dbReference>
<dbReference type="Pfam" id="PF02779">
    <property type="entry name" value="Transket_pyr"/>
    <property type="match status" value="1"/>
</dbReference>
<dbReference type="Pfam" id="PF16078">
    <property type="entry name" value="2-oxogl_dehyd_N"/>
    <property type="match status" value="1"/>
</dbReference>
<evidence type="ECO:0000256" key="5">
    <source>
        <dbReference type="ARBA" id="ARBA00023002"/>
    </source>
</evidence>
<dbReference type="GO" id="GO:0030976">
    <property type="term" value="F:thiamine pyrophosphate binding"/>
    <property type="evidence" value="ECO:0007669"/>
    <property type="project" value="InterPro"/>
</dbReference>
<dbReference type="Pfam" id="PF16870">
    <property type="entry name" value="OxoGdeHyase_C"/>
    <property type="match status" value="1"/>
</dbReference>
<dbReference type="STRING" id="29542.A6070_01530"/>
<dbReference type="Proteomes" id="UP000182264">
    <property type="component" value="Chromosome"/>
</dbReference>
<reference evidence="8 9" key="1">
    <citation type="journal article" date="2017" name="Genome Announc.">
        <title>Complete Genome Sequences of Two Acetylene-Fermenting Pelobacter acetylenicus Strains.</title>
        <authorList>
            <person name="Sutton J.M."/>
            <person name="Baesman S.M."/>
            <person name="Fierst J.L."/>
            <person name="Poret-Peterson A.T."/>
            <person name="Oremland R.S."/>
            <person name="Dunlap D.S."/>
            <person name="Akob D.M."/>
        </authorList>
    </citation>
    <scope>NUCLEOTIDE SEQUENCE [LARGE SCALE GENOMIC DNA]</scope>
    <source>
        <strain evidence="8 9">DSM 3247</strain>
    </source>
</reference>
<evidence type="ECO:0000259" key="7">
    <source>
        <dbReference type="SMART" id="SM00861"/>
    </source>
</evidence>
<dbReference type="PIRSF" id="PIRSF000157">
    <property type="entry name" value="Oxoglu_dh_E1"/>
    <property type="match status" value="1"/>
</dbReference>
<dbReference type="GO" id="GO:0006099">
    <property type="term" value="P:tricarboxylic acid cycle"/>
    <property type="evidence" value="ECO:0007669"/>
    <property type="project" value="TreeGrafter"/>
</dbReference>
<keyword evidence="5" id="KW-0560">Oxidoreductase</keyword>
<feature type="domain" description="Transketolase-like pyrimidine-binding" evidence="7">
    <location>
        <begin position="561"/>
        <end position="753"/>
    </location>
</feature>
<protein>
    <recommendedName>
        <fullName evidence="4">oxoglutarate dehydrogenase (succinyl-transferring)</fullName>
        <ecNumber evidence="4">1.2.4.2</ecNumber>
    </recommendedName>
</protein>
<dbReference type="GO" id="GO:0045252">
    <property type="term" value="C:oxoglutarate dehydrogenase complex"/>
    <property type="evidence" value="ECO:0007669"/>
    <property type="project" value="TreeGrafter"/>
</dbReference>
<dbReference type="KEGG" id="pace:A6070_01530"/>
<evidence type="ECO:0000256" key="2">
    <source>
        <dbReference type="ARBA" id="ARBA00003906"/>
    </source>
</evidence>
<dbReference type="Gene3D" id="3.40.50.11610">
    <property type="entry name" value="Multifunctional 2-oxoglutarate metabolism enzyme, C-terminal domain"/>
    <property type="match status" value="1"/>
</dbReference>
<dbReference type="GO" id="GO:0004591">
    <property type="term" value="F:oxoglutarate dehydrogenase (succinyl-transferring) activity"/>
    <property type="evidence" value="ECO:0007669"/>
    <property type="project" value="UniProtKB-EC"/>
</dbReference>
<dbReference type="Gene3D" id="1.10.287.1150">
    <property type="entry name" value="TPP helical domain"/>
    <property type="match status" value="1"/>
</dbReference>
<dbReference type="NCBIfam" id="NF006914">
    <property type="entry name" value="PRK09404.1"/>
    <property type="match status" value="1"/>
</dbReference>
<accession>A0A1L3GGC3</accession>
<evidence type="ECO:0000313" key="9">
    <source>
        <dbReference type="Proteomes" id="UP000182264"/>
    </source>
</evidence>
<evidence type="ECO:0000256" key="4">
    <source>
        <dbReference type="ARBA" id="ARBA00012280"/>
    </source>
</evidence>
<dbReference type="InterPro" id="IPR001017">
    <property type="entry name" value="DH_E1"/>
</dbReference>
<name>A0A1L3GGC3_SYNAC</name>
<evidence type="ECO:0000256" key="6">
    <source>
        <dbReference type="ARBA" id="ARBA00023052"/>
    </source>
</evidence>
<dbReference type="EC" id="1.2.4.2" evidence="4"/>
<evidence type="ECO:0000313" key="8">
    <source>
        <dbReference type="EMBL" id="APG24895.1"/>
    </source>
</evidence>
<organism evidence="8 9">
    <name type="scientific">Syntrophotalea acetylenica</name>
    <name type="common">Pelobacter acetylenicus</name>
    <dbReference type="NCBI Taxonomy" id="29542"/>
    <lineage>
        <taxon>Bacteria</taxon>
        <taxon>Pseudomonadati</taxon>
        <taxon>Thermodesulfobacteriota</taxon>
        <taxon>Desulfuromonadia</taxon>
        <taxon>Desulfuromonadales</taxon>
        <taxon>Syntrophotaleaceae</taxon>
        <taxon>Syntrophotalea</taxon>
    </lineage>
</organism>
<dbReference type="PANTHER" id="PTHR23152:SF4">
    <property type="entry name" value="2-OXOADIPATE DEHYDROGENASE COMPLEX COMPONENT E1"/>
    <property type="match status" value="1"/>
</dbReference>
<dbReference type="InterPro" id="IPR011603">
    <property type="entry name" value="2oxoglutarate_DH_E1"/>
</dbReference>
<dbReference type="InterPro" id="IPR032106">
    <property type="entry name" value="2-oxogl_dehyd_N"/>
</dbReference>
<sequence length="905" mass="101854">MPFQANVSPAWVEALYRKWQRTPGQLSADWQAFFEGFDTGRQSAGLPSTAGPASDFVLKQSAVDTLVNRYRELGHLLACTDPLSPCKTAHPLLDIKVFGLDDDDLDRIFHVAGFDTETKSLRDLLARLRQTYCQATGVEYMHIIEPAERFWLQQRLESQNDRPALSDEERYTILRKLQQAALFERFLHRKFVGQKRFSLEGGEVLVPVLERAVRRAATLGMRDMVLGMPHRGRLNVLANIFGKPLENIFAEFADNAEFHFVGEGDVKYHKGFSTDLTLPDDRLVHMTMASNPSHLEAVNPVVEGKARARQDAFGANGAKRVLPILIHGDAAFAGQGVVAETLNLAGLEGFGTGGTLHIVLNNQIGFTTIPADARSSRYATDVAKMLMIPIFHVHGENPEAAIRAVELAVEYRQNFGRDVLLEIICYRRHGHNEGDEPYFTQPLMYQAIKKRPPAHHIYRDRLIEQGLDPSRMKQQATELEEELEAALQRQRHPVDRGFHGRWQHIEPNYAPISPDTGAEPDRLRSLADRLAQWPAGFTPDSRIRALLEKRRDAVLQPDGELDWATAETLAFASLVEEGHSVRLSGQDCRRGTFSQRHLIQFDIHTGQSHMPMATLNGAASFRAFDSSLSEASVLGFEYGYSLERPDGLVLWEAQFGDFANGAQVIIDQFISSGQRKWDRVSGLVMLLPHGYEGQGPEHSSARIERFLQSCAENNLLVAQPTTPGQYFHLLRRQLKLPFRRPLIVFTPKSLLRHPCCRSPLKDLADNQFHEILPDTQNIGKPARVLLCSGKIYHELQAERLRQRRFDVAIIRIEQLYPLREDLLAGILQPLRETRHLLWVQEEARNMGAWSFIAPRLATIAGRWPDYCGRPDAAAPDGGSHRQFLTEQRRIIAAALPSDATAGSAD</sequence>
<dbReference type="Gene3D" id="3.40.50.12470">
    <property type="match status" value="1"/>
</dbReference>
<dbReference type="NCBIfam" id="NF008907">
    <property type="entry name" value="PRK12270.1"/>
    <property type="match status" value="1"/>
</dbReference>
<comment type="cofactor">
    <cofactor evidence="1">
        <name>thiamine diphosphate</name>
        <dbReference type="ChEBI" id="CHEBI:58937"/>
    </cofactor>
</comment>